<evidence type="ECO:0000313" key="3">
    <source>
        <dbReference type="Proteomes" id="UP001152747"/>
    </source>
</evidence>
<evidence type="ECO:0000313" key="2">
    <source>
        <dbReference type="EMBL" id="CAI5456297.1"/>
    </source>
</evidence>
<accession>A0A9P1NCA4</accession>
<organism evidence="2 3">
    <name type="scientific">Caenorhabditis angaria</name>
    <dbReference type="NCBI Taxonomy" id="860376"/>
    <lineage>
        <taxon>Eukaryota</taxon>
        <taxon>Metazoa</taxon>
        <taxon>Ecdysozoa</taxon>
        <taxon>Nematoda</taxon>
        <taxon>Chromadorea</taxon>
        <taxon>Rhabditida</taxon>
        <taxon>Rhabditina</taxon>
        <taxon>Rhabditomorpha</taxon>
        <taxon>Rhabditoidea</taxon>
        <taxon>Rhabditidae</taxon>
        <taxon>Peloderinae</taxon>
        <taxon>Caenorhabditis</taxon>
    </lineage>
</organism>
<dbReference type="OrthoDB" id="5781062at2759"/>
<feature type="chain" id="PRO_5040415382" evidence="1">
    <location>
        <begin position="22"/>
        <end position="69"/>
    </location>
</feature>
<keyword evidence="3" id="KW-1185">Reference proteome</keyword>
<proteinExistence type="predicted"/>
<dbReference type="Proteomes" id="UP001152747">
    <property type="component" value="Unassembled WGS sequence"/>
</dbReference>
<keyword evidence="1" id="KW-0732">Signal</keyword>
<reference evidence="2" key="1">
    <citation type="submission" date="2022-11" db="EMBL/GenBank/DDBJ databases">
        <authorList>
            <person name="Kikuchi T."/>
        </authorList>
    </citation>
    <scope>NUCLEOTIDE SEQUENCE</scope>
    <source>
        <strain evidence="2">PS1010</strain>
    </source>
</reference>
<comment type="caution">
    <text evidence="2">The sequence shown here is derived from an EMBL/GenBank/DDBJ whole genome shotgun (WGS) entry which is preliminary data.</text>
</comment>
<evidence type="ECO:0000256" key="1">
    <source>
        <dbReference type="SAM" id="SignalP"/>
    </source>
</evidence>
<dbReference type="EMBL" id="CANHGI010000006">
    <property type="protein sequence ID" value="CAI5456297.1"/>
    <property type="molecule type" value="Genomic_DNA"/>
</dbReference>
<feature type="signal peptide" evidence="1">
    <location>
        <begin position="1"/>
        <end position="21"/>
    </location>
</feature>
<name>A0A9P1NCA4_9PELO</name>
<sequence length="69" mass="7936">MSAKIFSTIFLLCFIVGMMSATSMLLSRNQIDDPEYNDNSIEEDKKICFCCRAFVCRHRICPCSRFTAL</sequence>
<dbReference type="AlphaFoldDB" id="A0A9P1NCA4"/>
<gene>
    <name evidence="2" type="ORF">CAMP_LOCUS18934</name>
</gene>
<protein>
    <submittedName>
        <fullName evidence="2">Uncharacterized protein</fullName>
    </submittedName>
</protein>